<protein>
    <submittedName>
        <fullName evidence="2">Uncharacterized protein</fullName>
    </submittedName>
</protein>
<dbReference type="AlphaFoldDB" id="A0A8H5FZI0"/>
<feature type="region of interest" description="Disordered" evidence="1">
    <location>
        <begin position="211"/>
        <end position="248"/>
    </location>
</feature>
<dbReference type="Proteomes" id="UP000559027">
    <property type="component" value="Unassembled WGS sequence"/>
</dbReference>
<evidence type="ECO:0000313" key="2">
    <source>
        <dbReference type="EMBL" id="KAF5354971.1"/>
    </source>
</evidence>
<evidence type="ECO:0000256" key="1">
    <source>
        <dbReference type="SAM" id="MobiDB-lite"/>
    </source>
</evidence>
<accession>A0A8H5FZI0</accession>
<name>A0A8H5FZI0_9AGAR</name>
<organism evidence="2 3">
    <name type="scientific">Leucocoprinus leucothites</name>
    <dbReference type="NCBI Taxonomy" id="201217"/>
    <lineage>
        <taxon>Eukaryota</taxon>
        <taxon>Fungi</taxon>
        <taxon>Dikarya</taxon>
        <taxon>Basidiomycota</taxon>
        <taxon>Agaricomycotina</taxon>
        <taxon>Agaricomycetes</taxon>
        <taxon>Agaricomycetidae</taxon>
        <taxon>Agaricales</taxon>
        <taxon>Agaricineae</taxon>
        <taxon>Agaricaceae</taxon>
        <taxon>Leucocoprinus</taxon>
    </lineage>
</organism>
<reference evidence="2 3" key="1">
    <citation type="journal article" date="2020" name="ISME J.">
        <title>Uncovering the hidden diversity of litter-decomposition mechanisms in mushroom-forming fungi.</title>
        <authorList>
            <person name="Floudas D."/>
            <person name="Bentzer J."/>
            <person name="Ahren D."/>
            <person name="Johansson T."/>
            <person name="Persson P."/>
            <person name="Tunlid A."/>
        </authorList>
    </citation>
    <scope>NUCLEOTIDE SEQUENCE [LARGE SCALE GENOMIC DNA]</scope>
    <source>
        <strain evidence="2 3">CBS 146.42</strain>
    </source>
</reference>
<dbReference type="EMBL" id="JAACJO010000008">
    <property type="protein sequence ID" value="KAF5354971.1"/>
    <property type="molecule type" value="Genomic_DNA"/>
</dbReference>
<gene>
    <name evidence="2" type="ORF">D9756_005536</name>
</gene>
<sequence>MAGIWEHGYIKSADKIAEIMQEDDTVIFLWGYDILVLKQLFSLVTNSVHELWWEFNSVRVEHPRSGTGIHFVSTCGLLNRLAGGHGEIQEIEYLLGWMDVVGIKSGTHIWVHDYARHDAAFLRDGNPIYWRELKTTFANGKLGMDNVTFLSICTNSNPSFYLVGDQKWEAKIRRALKDGVAEGLAFERLEKMNLDQVWRVIDKVIENSNDKARERRRERGAEKLRIRNERGKRRAEKEMQREKQQAEDRRVRQLQGELGTLYAELDLTEYGRNIRAKLRKVSCDQEKMMKPLLAELDDSVVDLKQEERERLEVQIEDEYHLFLREFRGYFAEVRAMGIEIGPTLREFYGLLEPKKKKKYLDLF</sequence>
<comment type="caution">
    <text evidence="2">The sequence shown here is derived from an EMBL/GenBank/DDBJ whole genome shotgun (WGS) entry which is preliminary data.</text>
</comment>
<proteinExistence type="predicted"/>
<keyword evidence="3" id="KW-1185">Reference proteome</keyword>
<evidence type="ECO:0000313" key="3">
    <source>
        <dbReference type="Proteomes" id="UP000559027"/>
    </source>
</evidence>